<keyword evidence="4 7" id="KW-0238">DNA-binding</keyword>
<dbReference type="PANTHER" id="PTHR30204">
    <property type="entry name" value="REDOX-CYCLING DRUG-SENSING TRANSCRIPTIONAL ACTIVATOR SOXR"/>
    <property type="match status" value="1"/>
</dbReference>
<evidence type="ECO:0000256" key="4">
    <source>
        <dbReference type="ARBA" id="ARBA00023125"/>
    </source>
</evidence>
<dbReference type="InterPro" id="IPR009061">
    <property type="entry name" value="DNA-bd_dom_put_sf"/>
</dbReference>
<keyword evidence="5" id="KW-0804">Transcription</keyword>
<evidence type="ECO:0000259" key="6">
    <source>
        <dbReference type="PROSITE" id="PS50937"/>
    </source>
</evidence>
<dbReference type="NCBIfam" id="TIGR02044">
    <property type="entry name" value="CueR"/>
    <property type="match status" value="1"/>
</dbReference>
<dbReference type="GO" id="GO:0045893">
    <property type="term" value="P:positive regulation of DNA-templated transcription"/>
    <property type="evidence" value="ECO:0007669"/>
    <property type="project" value="InterPro"/>
</dbReference>
<comment type="subcellular location">
    <subcellularLocation>
        <location evidence="1">Cytoplasm</location>
    </subcellularLocation>
</comment>
<evidence type="ECO:0000256" key="2">
    <source>
        <dbReference type="ARBA" id="ARBA00022490"/>
    </source>
</evidence>
<dbReference type="CDD" id="cd01108">
    <property type="entry name" value="HTH_CueR"/>
    <property type="match status" value="1"/>
</dbReference>
<dbReference type="SUPFAM" id="SSF46955">
    <property type="entry name" value="Putative DNA-binding domain"/>
    <property type="match status" value="1"/>
</dbReference>
<dbReference type="PROSITE" id="PS00552">
    <property type="entry name" value="HTH_MERR_1"/>
    <property type="match status" value="1"/>
</dbReference>
<protein>
    <submittedName>
        <fullName evidence="7">DNA-binding transcriptional activator of copper-responsive regulon genes</fullName>
    </submittedName>
</protein>
<dbReference type="Gene3D" id="1.10.1660.10">
    <property type="match status" value="1"/>
</dbReference>
<dbReference type="Pfam" id="PF13411">
    <property type="entry name" value="MerR_1"/>
    <property type="match status" value="1"/>
</dbReference>
<evidence type="ECO:0000256" key="1">
    <source>
        <dbReference type="ARBA" id="ARBA00004496"/>
    </source>
</evidence>
<dbReference type="InterPro" id="IPR047057">
    <property type="entry name" value="MerR_fam"/>
</dbReference>
<organism evidence="7">
    <name type="scientific">uncultured Pleomorphomonas sp</name>
    <dbReference type="NCBI Taxonomy" id="442121"/>
    <lineage>
        <taxon>Bacteria</taxon>
        <taxon>Pseudomonadati</taxon>
        <taxon>Pseudomonadota</taxon>
        <taxon>Alphaproteobacteria</taxon>
        <taxon>Hyphomicrobiales</taxon>
        <taxon>Pleomorphomonadaceae</taxon>
        <taxon>Pleomorphomonas</taxon>
        <taxon>environmental samples</taxon>
    </lineage>
</organism>
<proteinExistence type="predicted"/>
<evidence type="ECO:0000256" key="3">
    <source>
        <dbReference type="ARBA" id="ARBA00023015"/>
    </source>
</evidence>
<evidence type="ECO:0000256" key="5">
    <source>
        <dbReference type="ARBA" id="ARBA00023163"/>
    </source>
</evidence>
<dbReference type="PRINTS" id="PR00040">
    <property type="entry name" value="HTHMERR"/>
</dbReference>
<keyword evidence="3" id="KW-0805">Transcription regulation</keyword>
<reference evidence="7" key="1">
    <citation type="submission" date="2016-08" db="EMBL/GenBank/DDBJ databases">
        <authorList>
            <person name="Seilhamer J.J."/>
        </authorList>
    </citation>
    <scope>NUCLEOTIDE SEQUENCE</scope>
    <source>
        <strain evidence="7">86</strain>
    </source>
</reference>
<sequence>MNIGEAARASGVTAKMIRYYESTGLLRPAARRNNGYRDYGAVDVHELRFIRRARGLGFEMAEITELLSLWRDRDRASRDVHRVASGHIEALRTRIAELQGMVDTLSTLVACCHGDDRPDCPILSDLGGGLDAGQPLEPAGKRRQRA</sequence>
<dbReference type="InterPro" id="IPR000551">
    <property type="entry name" value="MerR-type_HTH_dom"/>
</dbReference>
<dbReference type="GO" id="GO:0003677">
    <property type="term" value="F:DNA binding"/>
    <property type="evidence" value="ECO:0007669"/>
    <property type="project" value="UniProtKB-KW"/>
</dbReference>
<gene>
    <name evidence="7" type="primary">cueR</name>
    <name evidence="7" type="ORF">KL86PLE_30343</name>
</gene>
<dbReference type="EMBL" id="FMJD01000007">
    <property type="protein sequence ID" value="SCM75896.1"/>
    <property type="molecule type" value="Genomic_DNA"/>
</dbReference>
<dbReference type="PANTHER" id="PTHR30204:SF94">
    <property type="entry name" value="HEAVY METAL-DEPENDENT TRANSCRIPTIONAL REGULATOR HI_0293-RELATED"/>
    <property type="match status" value="1"/>
</dbReference>
<dbReference type="SMART" id="SM00422">
    <property type="entry name" value="HTH_MERR"/>
    <property type="match status" value="1"/>
</dbReference>
<dbReference type="GO" id="GO:0005737">
    <property type="term" value="C:cytoplasm"/>
    <property type="evidence" value="ECO:0007669"/>
    <property type="project" value="UniProtKB-SubCell"/>
</dbReference>
<dbReference type="GO" id="GO:0005507">
    <property type="term" value="F:copper ion binding"/>
    <property type="evidence" value="ECO:0007669"/>
    <property type="project" value="InterPro"/>
</dbReference>
<dbReference type="AlphaFoldDB" id="A0A212LE99"/>
<dbReference type="InterPro" id="IPR011789">
    <property type="entry name" value="CueR"/>
</dbReference>
<name>A0A212LE99_9HYPH</name>
<dbReference type="GO" id="GO:0003700">
    <property type="term" value="F:DNA-binding transcription factor activity"/>
    <property type="evidence" value="ECO:0007669"/>
    <property type="project" value="InterPro"/>
</dbReference>
<keyword evidence="2" id="KW-0963">Cytoplasm</keyword>
<dbReference type="RefSeq" id="WP_288196195.1">
    <property type="nucleotide sequence ID" value="NZ_LT608334.1"/>
</dbReference>
<dbReference type="PROSITE" id="PS50937">
    <property type="entry name" value="HTH_MERR_2"/>
    <property type="match status" value="1"/>
</dbReference>
<feature type="domain" description="HTH merR-type" evidence="6">
    <location>
        <begin position="1"/>
        <end position="69"/>
    </location>
</feature>
<evidence type="ECO:0000313" key="7">
    <source>
        <dbReference type="EMBL" id="SCM75896.1"/>
    </source>
</evidence>
<accession>A0A212LE99</accession>